<proteinExistence type="predicted"/>
<protein>
    <recommendedName>
        <fullName evidence="2">Radical SAM core domain-containing protein</fullName>
    </recommendedName>
</protein>
<accession>A0A645EWR3</accession>
<sequence>MVYNCSGYEKVDTLRKLEGLIDVYLTDLKYVDAAVALKYSGAENYFDYASKAILEMQRQMLDNVFDEAGMLQKGLIIRHLVLPGNVLQTRKVLCWIHENLPKKTLISLMSQYVPCGKAADFKEINRRLTNREYDKACDMMFDFGFENGYIQDLMSAKETYIPLFDLEGV</sequence>
<dbReference type="EMBL" id="VSSQ01052369">
    <property type="protein sequence ID" value="MPN06465.1"/>
    <property type="molecule type" value="Genomic_DNA"/>
</dbReference>
<dbReference type="InterPro" id="IPR040085">
    <property type="entry name" value="MJ0674-like"/>
</dbReference>
<gene>
    <name evidence="1" type="ORF">SDC9_153721</name>
</gene>
<organism evidence="1">
    <name type="scientific">bioreactor metagenome</name>
    <dbReference type="NCBI Taxonomy" id="1076179"/>
    <lineage>
        <taxon>unclassified sequences</taxon>
        <taxon>metagenomes</taxon>
        <taxon>ecological metagenomes</taxon>
    </lineage>
</organism>
<comment type="caution">
    <text evidence="1">The sequence shown here is derived from an EMBL/GenBank/DDBJ whole genome shotgun (WGS) entry which is preliminary data.</text>
</comment>
<dbReference type="AlphaFoldDB" id="A0A645EWR3"/>
<name>A0A645EWR3_9ZZZZ</name>
<evidence type="ECO:0000313" key="1">
    <source>
        <dbReference type="EMBL" id="MPN06465.1"/>
    </source>
</evidence>
<dbReference type="PANTHER" id="PTHR43075:SF1">
    <property type="entry name" value="FORMATE LYASE ACTIVATING ENZYME, PUTATIVE (AFU_ORTHOLOGUE AFUA_2G15630)-RELATED"/>
    <property type="match status" value="1"/>
</dbReference>
<dbReference type="PANTHER" id="PTHR43075">
    <property type="entry name" value="FORMATE LYASE ACTIVATING ENZYME, PUTATIVE (AFU_ORTHOLOGUE AFUA_2G15630)-RELATED"/>
    <property type="match status" value="1"/>
</dbReference>
<evidence type="ECO:0008006" key="2">
    <source>
        <dbReference type="Google" id="ProtNLM"/>
    </source>
</evidence>
<reference evidence="1" key="1">
    <citation type="submission" date="2019-08" db="EMBL/GenBank/DDBJ databases">
        <authorList>
            <person name="Kucharzyk K."/>
            <person name="Murdoch R.W."/>
            <person name="Higgins S."/>
            <person name="Loffler F."/>
        </authorList>
    </citation>
    <scope>NUCLEOTIDE SEQUENCE</scope>
</reference>